<dbReference type="EMBL" id="BARX01000029">
    <property type="protein sequence ID" value="GAD03548.1"/>
    <property type="molecule type" value="Genomic_DNA"/>
</dbReference>
<evidence type="ECO:0000256" key="1">
    <source>
        <dbReference type="ARBA" id="ARBA00023125"/>
    </source>
</evidence>
<evidence type="ECO:0000256" key="2">
    <source>
        <dbReference type="PROSITE-ProRule" id="PRU00335"/>
    </source>
</evidence>
<dbReference type="PROSITE" id="PS01081">
    <property type="entry name" value="HTH_TETR_1"/>
    <property type="match status" value="1"/>
</dbReference>
<evidence type="ECO:0000313" key="4">
    <source>
        <dbReference type="EMBL" id="GAD03548.1"/>
    </source>
</evidence>
<organism evidence="4 5">
    <name type="scientific">Agarivorans albus MKT 106</name>
    <dbReference type="NCBI Taxonomy" id="1331007"/>
    <lineage>
        <taxon>Bacteria</taxon>
        <taxon>Pseudomonadati</taxon>
        <taxon>Pseudomonadota</taxon>
        <taxon>Gammaproteobacteria</taxon>
        <taxon>Alteromonadales</taxon>
        <taxon>Alteromonadaceae</taxon>
        <taxon>Agarivorans</taxon>
    </lineage>
</organism>
<gene>
    <name evidence="4" type="ORF">AALB_3628</name>
</gene>
<evidence type="ECO:0000313" key="5">
    <source>
        <dbReference type="Proteomes" id="UP000014461"/>
    </source>
</evidence>
<keyword evidence="5" id="KW-1185">Reference proteome</keyword>
<name>R9PQI3_AGAAL</name>
<dbReference type="PANTHER" id="PTHR43479">
    <property type="entry name" value="ACREF/ENVCD OPERON REPRESSOR-RELATED"/>
    <property type="match status" value="1"/>
</dbReference>
<dbReference type="Gene3D" id="1.10.357.10">
    <property type="entry name" value="Tetracycline Repressor, domain 2"/>
    <property type="match status" value="1"/>
</dbReference>
<dbReference type="OrthoDB" id="9151800at2"/>
<dbReference type="InterPro" id="IPR050624">
    <property type="entry name" value="HTH-type_Tx_Regulator"/>
</dbReference>
<dbReference type="Pfam" id="PF00440">
    <property type="entry name" value="TetR_N"/>
    <property type="match status" value="1"/>
</dbReference>
<protein>
    <submittedName>
        <fullName evidence="4">Transcriptional regulator</fullName>
    </submittedName>
</protein>
<dbReference type="InterPro" id="IPR023772">
    <property type="entry name" value="DNA-bd_HTH_TetR-type_CS"/>
</dbReference>
<dbReference type="Proteomes" id="UP000014461">
    <property type="component" value="Unassembled WGS sequence"/>
</dbReference>
<reference evidence="4" key="1">
    <citation type="journal article" date="2013" name="Genome Announc.">
        <title>Draft Genome Sequence of Agarivorans albus Strain MKT 106T, an Agarolytic Marine Bacterium.</title>
        <authorList>
            <person name="Yasuike M."/>
            <person name="Nakamura Y."/>
            <person name="Kai W."/>
            <person name="Fujiwara A."/>
            <person name="Fukui Y."/>
            <person name="Satomi M."/>
            <person name="Sano M."/>
        </authorList>
    </citation>
    <scope>NUCLEOTIDE SEQUENCE [LARGE SCALE GENOMIC DNA]</scope>
</reference>
<evidence type="ECO:0000259" key="3">
    <source>
        <dbReference type="PROSITE" id="PS50977"/>
    </source>
</evidence>
<dbReference type="InterPro" id="IPR001647">
    <property type="entry name" value="HTH_TetR"/>
</dbReference>
<keyword evidence="1 2" id="KW-0238">DNA-binding</keyword>
<dbReference type="PROSITE" id="PS50977">
    <property type="entry name" value="HTH_TETR_2"/>
    <property type="match status" value="1"/>
</dbReference>
<feature type="DNA-binding region" description="H-T-H motif" evidence="2">
    <location>
        <begin position="38"/>
        <end position="57"/>
    </location>
</feature>
<dbReference type="STRING" id="1331007.AALB_3628"/>
<dbReference type="GO" id="GO:0003677">
    <property type="term" value="F:DNA binding"/>
    <property type="evidence" value="ECO:0007669"/>
    <property type="project" value="UniProtKB-UniRule"/>
</dbReference>
<dbReference type="RefSeq" id="WP_016403315.1">
    <property type="nucleotide sequence ID" value="NZ_BARX01000029.1"/>
</dbReference>
<dbReference type="AlphaFoldDB" id="R9PQI3"/>
<accession>R9PQI3</accession>
<proteinExistence type="predicted"/>
<feature type="domain" description="HTH tetR-type" evidence="3">
    <location>
        <begin position="15"/>
        <end position="75"/>
    </location>
</feature>
<dbReference type="PRINTS" id="PR00455">
    <property type="entry name" value="HTHTETR"/>
</dbReference>
<dbReference type="InterPro" id="IPR009057">
    <property type="entry name" value="Homeodomain-like_sf"/>
</dbReference>
<dbReference type="SUPFAM" id="SSF46689">
    <property type="entry name" value="Homeodomain-like"/>
    <property type="match status" value="1"/>
</dbReference>
<dbReference type="PANTHER" id="PTHR43479:SF12">
    <property type="entry name" value="TRANSCRIPTIONAL REGULATORY PROTEIN"/>
    <property type="match status" value="1"/>
</dbReference>
<sequence>MTEKRTGRQSAKVAEETRTKILIAAADLFASKGYAVVSLRAISEQAGVSHTLIRHHFGSKLQIWQHICDCMHQQFLAYVNLLVAEQKHGLSCRHQLFDLLIKILAALQVDPQPVRLLNDAVNNEQELFEYFLEEDDQVRKILEDLVIECHKQGYVKHFNIGELKWLLTIFATSSSTLAPLLAKPYPGETEEFCQLKSWQMFSRLLASQLDIDEKDIPKPERLSDLVIDGSPCPFKAQRQAMEMA</sequence>
<comment type="caution">
    <text evidence="4">The sequence shown here is derived from an EMBL/GenBank/DDBJ whole genome shotgun (WGS) entry which is preliminary data.</text>
</comment>